<name>A0ABN8YB82_RANTA</name>
<keyword evidence="2" id="KW-1185">Reference proteome</keyword>
<gene>
    <name evidence="1" type="ORF">MRATA1EN1_LOCUS5996</name>
</gene>
<organism evidence="1 2">
    <name type="scientific">Rangifer tarandus platyrhynchus</name>
    <name type="common">Svalbard reindeer</name>
    <dbReference type="NCBI Taxonomy" id="3082113"/>
    <lineage>
        <taxon>Eukaryota</taxon>
        <taxon>Metazoa</taxon>
        <taxon>Chordata</taxon>
        <taxon>Craniata</taxon>
        <taxon>Vertebrata</taxon>
        <taxon>Euteleostomi</taxon>
        <taxon>Mammalia</taxon>
        <taxon>Eutheria</taxon>
        <taxon>Laurasiatheria</taxon>
        <taxon>Artiodactyla</taxon>
        <taxon>Ruminantia</taxon>
        <taxon>Pecora</taxon>
        <taxon>Cervidae</taxon>
        <taxon>Odocoileinae</taxon>
        <taxon>Rangifer</taxon>
    </lineage>
</organism>
<reference evidence="1" key="1">
    <citation type="submission" date="2023-04" db="EMBL/GenBank/DDBJ databases">
        <authorList>
            <consortium name="ELIXIR-Norway"/>
        </authorList>
    </citation>
    <scope>NUCLEOTIDE SEQUENCE [LARGE SCALE GENOMIC DNA]</scope>
</reference>
<evidence type="ECO:0000313" key="1">
    <source>
        <dbReference type="EMBL" id="CAI9157034.1"/>
    </source>
</evidence>
<proteinExistence type="predicted"/>
<protein>
    <submittedName>
        <fullName evidence="1">Uncharacterized protein</fullName>
    </submittedName>
</protein>
<evidence type="ECO:0000313" key="2">
    <source>
        <dbReference type="Proteomes" id="UP001176941"/>
    </source>
</evidence>
<dbReference type="Proteomes" id="UP001176941">
    <property type="component" value="Chromosome 15"/>
</dbReference>
<dbReference type="EMBL" id="OX459951">
    <property type="protein sequence ID" value="CAI9157034.1"/>
    <property type="molecule type" value="Genomic_DNA"/>
</dbReference>
<sequence>MFRNRSSAVKLLQNVNPSTDFLAVCSCVRHPPSLFSRFPLLVWDNNSTYHPELLWYWKNEIRCGSNLRVILSPFLPRGHLAKSRDTFGCHSWQGRVLLVPSG</sequence>
<accession>A0ABN8YB82</accession>